<evidence type="ECO:0000313" key="2">
    <source>
        <dbReference type="Proteomes" id="UP001150603"/>
    </source>
</evidence>
<protein>
    <submittedName>
        <fullName evidence="1">Uncharacterized protein</fullName>
    </submittedName>
</protein>
<proteinExistence type="predicted"/>
<evidence type="ECO:0000313" key="1">
    <source>
        <dbReference type="EMBL" id="KAJ1942579.1"/>
    </source>
</evidence>
<keyword evidence="2" id="KW-1185">Reference proteome</keyword>
<dbReference type="EMBL" id="JANBPW010001929">
    <property type="protein sequence ID" value="KAJ1942579.1"/>
    <property type="molecule type" value="Genomic_DNA"/>
</dbReference>
<accession>A0ACC1J960</accession>
<organism evidence="1 2">
    <name type="scientific">Linderina macrospora</name>
    <dbReference type="NCBI Taxonomy" id="4868"/>
    <lineage>
        <taxon>Eukaryota</taxon>
        <taxon>Fungi</taxon>
        <taxon>Fungi incertae sedis</taxon>
        <taxon>Zoopagomycota</taxon>
        <taxon>Kickxellomycotina</taxon>
        <taxon>Kickxellomycetes</taxon>
        <taxon>Kickxellales</taxon>
        <taxon>Kickxellaceae</taxon>
        <taxon>Linderina</taxon>
    </lineage>
</organism>
<comment type="caution">
    <text evidence="1">The sequence shown here is derived from an EMBL/GenBank/DDBJ whole genome shotgun (WGS) entry which is preliminary data.</text>
</comment>
<sequence length="234" mass="26393">LPPTKYGGGSSSPLDDLIGINLSSNTRKQSQGAPSRLRSSTADSLQPATAQRKRSLVTDLNQRAQIDRSITASTKMWLKTAERCMDEARLDKQRGELENAYVKFMKSSTIITDIAPKLRDFDRRDSVYIRLRGELGRTVLNELEELSLELKQRPYPVKGRDDEGHAMTPEQVEAMEDSFANKFPEHPSEPSWTPPQQAAAAQHHQQASYNSVSTIDDVMYNEHSSKFREIDKQS</sequence>
<name>A0ACC1J960_9FUNG</name>
<dbReference type="Proteomes" id="UP001150603">
    <property type="component" value="Unassembled WGS sequence"/>
</dbReference>
<reference evidence="1" key="1">
    <citation type="submission" date="2022-07" db="EMBL/GenBank/DDBJ databases">
        <title>Phylogenomic reconstructions and comparative analyses of Kickxellomycotina fungi.</title>
        <authorList>
            <person name="Reynolds N.K."/>
            <person name="Stajich J.E."/>
            <person name="Barry K."/>
            <person name="Grigoriev I.V."/>
            <person name="Crous P."/>
            <person name="Smith M.E."/>
        </authorList>
    </citation>
    <scope>NUCLEOTIDE SEQUENCE</scope>
    <source>
        <strain evidence="1">NRRL 5244</strain>
    </source>
</reference>
<feature type="non-terminal residue" evidence="1">
    <location>
        <position position="1"/>
    </location>
</feature>
<gene>
    <name evidence="1" type="ORF">FBU59_003155</name>
</gene>